<dbReference type="InterPro" id="IPR016024">
    <property type="entry name" value="ARM-type_fold"/>
</dbReference>
<dbReference type="PANTHER" id="PTHR46312">
    <property type="entry name" value="NACHT DOMAIN-CONTAINING PROTEIN"/>
    <property type="match status" value="1"/>
</dbReference>
<name>A0A8H6NR58_9PEZI</name>
<dbReference type="InterPro" id="IPR011989">
    <property type="entry name" value="ARM-like"/>
</dbReference>
<dbReference type="PANTHER" id="PTHR46312:SF2">
    <property type="entry name" value="NUCLEOTIDE-BINDING OLIGOMERIZATION DOMAIN-CONTAINING PROTEIN 2-LIKE"/>
    <property type="match status" value="1"/>
</dbReference>
<dbReference type="Gene3D" id="3.40.50.300">
    <property type="entry name" value="P-loop containing nucleotide triphosphate hydrolases"/>
    <property type="match status" value="1"/>
</dbReference>
<dbReference type="SUPFAM" id="SSF48371">
    <property type="entry name" value="ARM repeat"/>
    <property type="match status" value="1"/>
</dbReference>
<reference evidence="2" key="1">
    <citation type="journal article" date="2020" name="Phytopathology">
        <title>Genome Sequence Resources of Colletotrichum truncatum, C. plurivorum, C. musicola, and C. sojae: Four Species Pathogenic to Soybean (Glycine max).</title>
        <authorList>
            <person name="Rogerio F."/>
            <person name="Boufleur T.R."/>
            <person name="Ciampi-Guillardi M."/>
            <person name="Sukno S.A."/>
            <person name="Thon M.R."/>
            <person name="Massola Junior N.S."/>
            <person name="Baroncelli R."/>
        </authorList>
    </citation>
    <scope>NUCLEOTIDE SEQUENCE</scope>
    <source>
        <strain evidence="2">LFN0074</strain>
    </source>
</reference>
<dbReference type="EMBL" id="WIGM01000091">
    <property type="protein sequence ID" value="KAF6841051.1"/>
    <property type="molecule type" value="Genomic_DNA"/>
</dbReference>
<evidence type="ECO:0000313" key="2">
    <source>
        <dbReference type="EMBL" id="KAF6841051.1"/>
    </source>
</evidence>
<dbReference type="InterPro" id="IPR007111">
    <property type="entry name" value="NACHT_NTPase"/>
</dbReference>
<dbReference type="InterPro" id="IPR026003">
    <property type="entry name" value="Cohesin_HEAT"/>
</dbReference>
<dbReference type="Pfam" id="PF05729">
    <property type="entry name" value="NACHT"/>
    <property type="match status" value="1"/>
</dbReference>
<gene>
    <name evidence="2" type="ORF">CMUS01_03650</name>
</gene>
<evidence type="ECO:0000313" key="3">
    <source>
        <dbReference type="Proteomes" id="UP000639643"/>
    </source>
</evidence>
<sequence length="1403" mass="156698">MLVTTHWHHRTLECQVAIFSDDLSGGLKSLEKGPLVNFDAVQKLQASGSTHPLLSTLPNSEGGWLDSVRQRVEEFLTNIQTRSSVLSRANDVIRGRYQVKVRVEQLSHQLWPIERCSFNLHEMEDIDKNRRNASPREGLPLAERLETGNSTRRSVVELDQLFEDREDQRGDISKPRRILIHGRAGIGKTTLCKKAVYKHMTNELWTTHFDRILWIPLRNLTHHRDRNDLSDLLVNEFFSQSPDRDDFLEAMVKECEEHAARRTLFILDGLNEICHGLLWHGNKRAFVLELLNMPNVIVTSRPGVALLSEADPFHLRLEAIGFDLDEIHQYVEVVKPNNADAIRTWIGSNPAVQDLCRVPFQLNALCVGWNQTWAQDQETPTVTKLYGQIYAQMENQGAAESGQFLQQQALSFLEEAAFDGLVDNAAFFGFQAPESIHGAISNICFVQAADILTPGTDNASFHFLHLTFRKYLAARHIVKVLDEGSIQQVVLDELSVQLLLDLAEMLMRPLNRFFSTLNSADLSQGVIRDALRVLGNGSDLSEDAINKLYEDTINKTSRLLEPAERLMTPLSRLVSTLHIPELSGGVARVSRNRSDLLEHVANKIARLLLKPSERILKPLSSRFMSPLDSPELSEGVIMDVLRVLGTRSDLSENAITKIACLLLDEHEDVRMAAGDALRSMGNLPQSTINTILELLGHPILSVRQAAADALKSTDPSALSDRITMAISEWLQGGLFKFEDRMKALDALRGWPELPMAIFDAVKACLDDPNVADFRLAAVYALKGMSRQPNADLAYNAIACRLGDEWHVIRSAAVHALKDMGNPPEDGSPEILKCLTSKKAGVRKATIDSMKGRPHLPHSMTEGVVSCLGDSDISVRSTAVDTLKGLEVLSDSAVENIAALFVPDPMQNTNQLFRRVSEQRNRISMTMKRMAALDVLRGRPNLNEHVVRTIAIQIGDPYVDLRWLAVYALKGQPDLPIDELTEWLTHEDVNITRAGADVLRGSPDLSERVLDRAPSYHPEEGGPETNASALDWFQRLKHIPHLPRLTIDQVIAMGNSALGVREAAAKLLKGQTNLSEFAMRTIASWLGDNDQNVRWAVVDFLEGIPRLSDGVLDEIVERARANDSKIQKTALYALAAQQKLPLPAVDVIAGLIGKKDEDLTAVAIYALKGRRNLPEAVYKEFVQWLKDDNMKYTILALDGLKGGPNLQPIPGALEAITACLRYEEVPDRPKICDSVLDAIAECLHDKDAHIRWSAVYALKGRPNLPESTIAKCLDDEYVVDIRWAALKVLESNQNLGQDTISAIARCLRNEAEDLEMAALEILKRQPSLPDSAVKALLNFEGLDKQSALQLIRHDNVRRELQTIRKGPFLDALIQAARDYHLSWSADGDEYKMQTEEADFISYHR</sequence>
<dbReference type="InterPro" id="IPR027417">
    <property type="entry name" value="P-loop_NTPase"/>
</dbReference>
<proteinExistence type="predicted"/>
<accession>A0A8H6NR58</accession>
<keyword evidence="3" id="KW-1185">Reference proteome</keyword>
<dbReference type="PROSITE" id="PS50837">
    <property type="entry name" value="NACHT"/>
    <property type="match status" value="1"/>
</dbReference>
<dbReference type="Proteomes" id="UP000639643">
    <property type="component" value="Unassembled WGS sequence"/>
</dbReference>
<dbReference type="Gene3D" id="1.25.10.10">
    <property type="entry name" value="Leucine-rich Repeat Variant"/>
    <property type="match status" value="4"/>
</dbReference>
<evidence type="ECO:0000259" key="1">
    <source>
        <dbReference type="PROSITE" id="PS50837"/>
    </source>
</evidence>
<dbReference type="SUPFAM" id="SSF52540">
    <property type="entry name" value="P-loop containing nucleoside triphosphate hydrolases"/>
    <property type="match status" value="1"/>
</dbReference>
<organism evidence="2 3">
    <name type="scientific">Colletotrichum musicola</name>
    <dbReference type="NCBI Taxonomy" id="2175873"/>
    <lineage>
        <taxon>Eukaryota</taxon>
        <taxon>Fungi</taxon>
        <taxon>Dikarya</taxon>
        <taxon>Ascomycota</taxon>
        <taxon>Pezizomycotina</taxon>
        <taxon>Sordariomycetes</taxon>
        <taxon>Hypocreomycetidae</taxon>
        <taxon>Glomerellales</taxon>
        <taxon>Glomerellaceae</taxon>
        <taxon>Colletotrichum</taxon>
        <taxon>Colletotrichum orchidearum species complex</taxon>
    </lineage>
</organism>
<protein>
    <submittedName>
        <fullName evidence="2">PeptidaseCc14</fullName>
    </submittedName>
</protein>
<feature type="domain" description="NACHT" evidence="1">
    <location>
        <begin position="176"/>
        <end position="273"/>
    </location>
</feature>
<dbReference type="Pfam" id="PF12765">
    <property type="entry name" value="Cohesin_HEAT"/>
    <property type="match status" value="1"/>
</dbReference>
<dbReference type="OrthoDB" id="4847449at2759"/>
<comment type="caution">
    <text evidence="2">The sequence shown here is derived from an EMBL/GenBank/DDBJ whole genome shotgun (WGS) entry which is preliminary data.</text>
</comment>